<feature type="compositionally biased region" description="Low complexity" evidence="1">
    <location>
        <begin position="220"/>
        <end position="236"/>
    </location>
</feature>
<comment type="caution">
    <text evidence="3">The sequence shown here is derived from an EMBL/GenBank/DDBJ whole genome shotgun (WGS) entry which is preliminary data.</text>
</comment>
<sequence length="1653" mass="185329">MPATDSNVYILDKPLFDKKIKSKLKSFILQQPHLSSKNNESKQPEKYIRSPNTSTIERNKKFSTASRLSSPQKIHSQNFQKASKKSRILKKKFSSKIIKNTSKLQLKIKDSSIFLPDNYNQIDNNFLEYERIDSNLIGYEHTDPSLLEYDNIDSDASTEAEDIESLSHDSHFSFLLKDSIPSVYSNSKILPISKVKNDSSISNKSWSRGKTLINKDSENSNKVTSNSKKKNSNNSNLIKQLDDLPPKNAQPIESINSCSPLAPELNEKLTIDSHHLFKNYSDFSYHCQSADIKAKASILPTSHMPDGKDCSQFLNISYTTNSPNFSDLPSKIQSIAPLPDSHVLNNKILNTCIIANPTECDQQSKSNLFSSSYIDESNQSTDITPSPSLQVNHKQPKIPVILNENSTQKNNFDNINFYEFSTKPFATSIPGNSYQSEPLISHSITKSILSDTSVSSINRVTLHNHPSAHIKGIDIIPSIQLDDVVNIKSINQKPKAFPTPTPSDIILEPVTQLPQPPIADFDLIANHISNTSCNIEDAPVLPEIVQISNHEASITKPNSKLCNNNPETSNDLSFPNSPLLDHLDISCESKHFFRGKFSSNNCAQTQYDKTSNSSNQNNLILDQTPELINLDFDLTSNSHNSSPIHTKSPDDYSQQNTKKPITNSADPSFGQLDVISKISSSASAPKSFLKRSYIIKEICYSETLYINDLKLIELYFSQPLINDSILSPVEAKIISRNISQLCNIHSQVLKFFQINSDLEDIIAGLNSLSNKFSEYIEYFIGQSSATQLIDNLSTNKSFSSFLAKSLIKINESSGNRRLGIQDLLIKPIQRIFKYPLFIDDLLSTLPESIPHHHKLVKIKNKINSVCLRINESQKTASMSELTIRFIQSYKGNPFLPKSVICKLGVIQLSGSLDVVDHPNLPESRKKARTYGCVLFSRFFIVNNVIKPDNSIFIEPKYWFPLHSMDLTVQNNNNNSSNFRKSGNNSAPISGWRLIHIKSGQFMDFSASTKQENKIWVDSMINCISESKSRATIVRQKKSIKDFDRNSQTEKSISEPVKSSAVTTIPLPKQSNLCKTVSEPKSVIRPCSLNSINSEISSQTQPNISPVTMHERLKPASKEFYHSLSTNSNKKNSDALLKRNNSLGSKVSEISNSNSLTDSKALVESFFYSYTSDEIIKVRLSNKINRKESFLHLGSFINSESATFSILKFGSRSNSENKKTKNRSHSQIYRHSPNTKPALLPATKFSNFKESSKKKFSLVKPKFFIDEDLDKSHSVQSNNHHDIKIHKTESFINSYDDASKANYLDSSSESAIKFKPPNIDLKGPDFELFENKKLSSKQSQRISFLRKSFSNSKDKDFSILKSNSDLKLDFSSNLIEFTSDISKSDSKFSKFRRKSHTGAIAKRTGINQSEPFHEECSKNLERLNVGSSLTIDSNGSSAQVSKIKTHKPESTYSDDSSEDDYSISQILIKSKSRGLNTFPNINIYNNNPGKSPDVNLNAEIILPDYQKIKKYNTSRIDLSQSNVKLTKIQPLKHEGFNLSEKVNSSGNLEIPNSSIRHSSSGTSISSFAIINDSNSIDTNNTIISSNNASKTSTPDCNRNDSPPSSSASIKSLKIVSSSNHFFADAQREWKEKSNKFLNILEKLSSKQTKKTQRH</sequence>
<feature type="region of interest" description="Disordered" evidence="1">
    <location>
        <begin position="639"/>
        <end position="665"/>
    </location>
</feature>
<dbReference type="GO" id="GO:0005737">
    <property type="term" value="C:cytoplasm"/>
    <property type="evidence" value="ECO:0007669"/>
    <property type="project" value="TreeGrafter"/>
</dbReference>
<organism evidence="3 5">
    <name type="scientific">Smittium culicis</name>
    <dbReference type="NCBI Taxonomy" id="133412"/>
    <lineage>
        <taxon>Eukaryota</taxon>
        <taxon>Fungi</taxon>
        <taxon>Fungi incertae sedis</taxon>
        <taxon>Zoopagomycota</taxon>
        <taxon>Kickxellomycotina</taxon>
        <taxon>Harpellomycetes</taxon>
        <taxon>Harpellales</taxon>
        <taxon>Legeriomycetaceae</taxon>
        <taxon>Smittium</taxon>
    </lineage>
</organism>
<feature type="compositionally biased region" description="Polar residues" evidence="1">
    <location>
        <begin position="1589"/>
        <end position="1599"/>
    </location>
</feature>
<dbReference type="EMBL" id="LSSN01000311">
    <property type="protein sequence ID" value="OMJ24621.1"/>
    <property type="molecule type" value="Genomic_DNA"/>
</dbReference>
<dbReference type="InterPro" id="IPR035899">
    <property type="entry name" value="DBL_dom_sf"/>
</dbReference>
<dbReference type="InterPro" id="IPR000219">
    <property type="entry name" value="DH_dom"/>
</dbReference>
<evidence type="ECO:0000256" key="1">
    <source>
        <dbReference type="SAM" id="MobiDB-lite"/>
    </source>
</evidence>
<proteinExistence type="predicted"/>
<feature type="region of interest" description="Disordered" evidence="1">
    <location>
        <begin position="212"/>
        <end position="250"/>
    </location>
</feature>
<feature type="domain" description="DH" evidence="2">
    <location>
        <begin position="690"/>
        <end position="872"/>
    </location>
</feature>
<name>A0A1R1XTH9_9FUNG</name>
<reference evidence="3 5" key="1">
    <citation type="submission" date="2017-01" db="EMBL/GenBank/DDBJ databases">
        <authorList>
            <person name="Mah S.A."/>
            <person name="Swanson W.J."/>
            <person name="Moy G.W."/>
            <person name="Vacquier V.D."/>
        </authorList>
    </citation>
    <scope>NUCLEOTIDE SEQUENCE [LARGE SCALE GENOMIC DNA]</scope>
    <source>
        <strain evidence="3 5">GSMNP</strain>
    </source>
</reference>
<keyword evidence="5" id="KW-1185">Reference proteome</keyword>
<evidence type="ECO:0000313" key="3">
    <source>
        <dbReference type="EMBL" id="OMJ17908.1"/>
    </source>
</evidence>
<feature type="region of interest" description="Disordered" evidence="1">
    <location>
        <begin position="1584"/>
        <end position="1607"/>
    </location>
</feature>
<dbReference type="SUPFAM" id="SSF48065">
    <property type="entry name" value="DBL homology domain (DH-domain)"/>
    <property type="match status" value="1"/>
</dbReference>
<dbReference type="GO" id="GO:0005085">
    <property type="term" value="F:guanyl-nucleotide exchange factor activity"/>
    <property type="evidence" value="ECO:0007669"/>
    <property type="project" value="InterPro"/>
</dbReference>
<feature type="region of interest" description="Disordered" evidence="1">
    <location>
        <begin position="1430"/>
        <end position="1457"/>
    </location>
</feature>
<dbReference type="PANTHER" id="PTHR45818">
    <property type="entry name" value="PROTEIN VAV"/>
    <property type="match status" value="1"/>
</dbReference>
<evidence type="ECO:0000313" key="4">
    <source>
        <dbReference type="EMBL" id="OMJ24621.1"/>
    </source>
</evidence>
<dbReference type="PANTHER" id="PTHR45818:SF3">
    <property type="entry name" value="PROTEIN VAV"/>
    <property type="match status" value="1"/>
</dbReference>
<dbReference type="Pfam" id="PF00621">
    <property type="entry name" value="RhoGEF"/>
    <property type="match status" value="1"/>
</dbReference>
<evidence type="ECO:0000313" key="5">
    <source>
        <dbReference type="Proteomes" id="UP000187283"/>
    </source>
</evidence>
<dbReference type="OrthoDB" id="1716625at2759"/>
<dbReference type="Proteomes" id="UP000187283">
    <property type="component" value="Unassembled WGS sequence"/>
</dbReference>
<dbReference type="EMBL" id="LSSN01001900">
    <property type="protein sequence ID" value="OMJ17908.1"/>
    <property type="molecule type" value="Genomic_DNA"/>
</dbReference>
<dbReference type="STRING" id="133412.A0A1R1XTH9"/>
<evidence type="ECO:0000259" key="2">
    <source>
        <dbReference type="PROSITE" id="PS50010"/>
    </source>
</evidence>
<feature type="compositionally biased region" description="Polar residues" evidence="1">
    <location>
        <begin position="1430"/>
        <end position="1441"/>
    </location>
</feature>
<protein>
    <submittedName>
        <fullName evidence="3">Intersectin-1</fullName>
    </submittedName>
</protein>
<feature type="region of interest" description="Disordered" evidence="1">
    <location>
        <begin position="1212"/>
        <end position="1234"/>
    </location>
</feature>
<dbReference type="PROSITE" id="PS50010">
    <property type="entry name" value="DH_2"/>
    <property type="match status" value="1"/>
</dbReference>
<accession>A0A1R1XTH9</accession>
<dbReference type="SMART" id="SM00325">
    <property type="entry name" value="RhoGEF"/>
    <property type="match status" value="1"/>
</dbReference>
<feature type="compositionally biased region" description="Polar residues" evidence="1">
    <location>
        <begin position="1224"/>
        <end position="1234"/>
    </location>
</feature>
<dbReference type="Gene3D" id="1.20.900.10">
    <property type="entry name" value="Dbl homology (DH) domain"/>
    <property type="match status" value="1"/>
</dbReference>
<gene>
    <name evidence="4" type="ORF">AYI70_g1464</name>
    <name evidence="3" type="ORF">AYI70_g5670</name>
</gene>